<dbReference type="EC" id="3.1.-.-" evidence="3"/>
<gene>
    <name evidence="3" type="primary">nrnA</name>
    <name evidence="3" type="ORF">BWY41_00238</name>
</gene>
<accession>A0A1V5T3F3</accession>
<dbReference type="Proteomes" id="UP000485569">
    <property type="component" value="Unassembled WGS sequence"/>
</dbReference>
<protein>
    <submittedName>
        <fullName evidence="3">Bifunctional oligoribonuclease and PAP phosphatase NrnA</fullName>
        <ecNumber evidence="3">3.1.-.-</ecNumber>
    </submittedName>
</protein>
<organism evidence="3">
    <name type="scientific">Candidatus Atribacter allofermentans</name>
    <dbReference type="NCBI Taxonomy" id="1852833"/>
    <lineage>
        <taxon>Bacteria</taxon>
        <taxon>Pseudomonadati</taxon>
        <taxon>Atribacterota</taxon>
        <taxon>Atribacteria</taxon>
        <taxon>Atribacterales</taxon>
        <taxon>Atribacteraceae</taxon>
        <taxon>Atribacter</taxon>
    </lineage>
</organism>
<comment type="caution">
    <text evidence="3">The sequence shown here is derived from an EMBL/GenBank/DDBJ whole genome shotgun (WGS) entry which is preliminary data.</text>
</comment>
<dbReference type="InterPro" id="IPR003156">
    <property type="entry name" value="DHHA1_dom"/>
</dbReference>
<dbReference type="InterPro" id="IPR051319">
    <property type="entry name" value="Oligoribo/pAp-PDE_c-di-AMP_PDE"/>
</dbReference>
<dbReference type="PANTHER" id="PTHR47618">
    <property type="entry name" value="BIFUNCTIONAL OLIGORIBONUCLEASE AND PAP PHOSPHATASE NRNA"/>
    <property type="match status" value="1"/>
</dbReference>
<evidence type="ECO:0000259" key="2">
    <source>
        <dbReference type="Pfam" id="PF02272"/>
    </source>
</evidence>
<proteinExistence type="predicted"/>
<dbReference type="InterPro" id="IPR038763">
    <property type="entry name" value="DHH_sf"/>
</dbReference>
<feature type="domain" description="DDH" evidence="1">
    <location>
        <begin position="16"/>
        <end position="153"/>
    </location>
</feature>
<feature type="domain" description="DHHA1" evidence="2">
    <location>
        <begin position="239"/>
        <end position="308"/>
    </location>
</feature>
<evidence type="ECO:0000313" key="3">
    <source>
        <dbReference type="EMBL" id="OQA61287.1"/>
    </source>
</evidence>
<dbReference type="EMBL" id="MWBQ01000021">
    <property type="protein sequence ID" value="OQA61287.1"/>
    <property type="molecule type" value="Genomic_DNA"/>
</dbReference>
<sequence>MEIQHLLNSLPQKTPIVIASHLNIDGDGLGSMISLYLLLIQKKFYPIMVYDDTIPYFYHFLPNLKDILPLTHPRLKQISENTVFFAVDCSNTQRLGRLNDIREKCSLVVNIDHHPDNSSYGTINYVDPHCPSTTILIYQLAKKSEVELDSSLSMSILTGLITDTGGFQYVELNQQLLSILEDLINQGASVATIMRYAFKCRRYSALKLLGIALNHFVYDYQYHFGITYLLQSDFELCGASEEDTEGIVDYGLYIPGSLISVFIREVDNHSFKVSLRSQDETNILPIAHAFGGGGHLKAAGFKIQGDFKTVYHNLKEHIQGYLSSQSGTPHSLSV</sequence>
<dbReference type="SUPFAM" id="SSF64182">
    <property type="entry name" value="DHH phosphoesterases"/>
    <property type="match status" value="1"/>
</dbReference>
<dbReference type="PANTHER" id="PTHR47618:SF1">
    <property type="entry name" value="BIFUNCTIONAL OLIGORIBONUCLEASE AND PAP PHOSPHATASE NRNA"/>
    <property type="match status" value="1"/>
</dbReference>
<keyword evidence="3" id="KW-0378">Hydrolase</keyword>
<dbReference type="GO" id="GO:0003676">
    <property type="term" value="F:nucleic acid binding"/>
    <property type="evidence" value="ECO:0007669"/>
    <property type="project" value="InterPro"/>
</dbReference>
<dbReference type="Gene3D" id="3.90.1640.10">
    <property type="entry name" value="inorganic pyrophosphatase (n-terminal core)"/>
    <property type="match status" value="1"/>
</dbReference>
<dbReference type="GO" id="GO:0016787">
    <property type="term" value="F:hydrolase activity"/>
    <property type="evidence" value="ECO:0007669"/>
    <property type="project" value="UniProtKB-KW"/>
</dbReference>
<evidence type="ECO:0000259" key="1">
    <source>
        <dbReference type="Pfam" id="PF01368"/>
    </source>
</evidence>
<dbReference type="InterPro" id="IPR001667">
    <property type="entry name" value="DDH_dom"/>
</dbReference>
<dbReference type="Gene3D" id="3.10.310.30">
    <property type="match status" value="1"/>
</dbReference>
<name>A0A1V5T3F3_9BACT</name>
<dbReference type="Pfam" id="PF01368">
    <property type="entry name" value="DHH"/>
    <property type="match status" value="1"/>
</dbReference>
<dbReference type="Pfam" id="PF02272">
    <property type="entry name" value="DHHA1"/>
    <property type="match status" value="1"/>
</dbReference>
<dbReference type="AlphaFoldDB" id="A0A1V5T3F3"/>
<reference evidence="3" key="1">
    <citation type="submission" date="2017-02" db="EMBL/GenBank/DDBJ databases">
        <title>Delving into the versatile metabolic prowess of the omnipresent phylum Bacteroidetes.</title>
        <authorList>
            <person name="Nobu M.K."/>
            <person name="Mei R."/>
            <person name="Narihiro T."/>
            <person name="Kuroda K."/>
            <person name="Liu W.-T."/>
        </authorList>
    </citation>
    <scope>NUCLEOTIDE SEQUENCE</scope>
    <source>
        <strain evidence="3">ADurb.Bin276</strain>
    </source>
</reference>